<dbReference type="InterPro" id="IPR006671">
    <property type="entry name" value="Cyclin_N"/>
</dbReference>
<evidence type="ECO:0000313" key="2">
    <source>
        <dbReference type="EMBL" id="KAE9389271.1"/>
    </source>
</evidence>
<dbReference type="GO" id="GO:0019901">
    <property type="term" value="F:protein kinase binding"/>
    <property type="evidence" value="ECO:0007669"/>
    <property type="project" value="InterPro"/>
</dbReference>
<dbReference type="PANTHER" id="PTHR15615">
    <property type="match status" value="1"/>
</dbReference>
<dbReference type="InterPro" id="IPR013922">
    <property type="entry name" value="Cyclin_PHO80-like"/>
</dbReference>
<accession>A0A6A4GU20</accession>
<proteinExistence type="predicted"/>
<dbReference type="GO" id="GO:0005634">
    <property type="term" value="C:nucleus"/>
    <property type="evidence" value="ECO:0007669"/>
    <property type="project" value="TreeGrafter"/>
</dbReference>
<reference evidence="2" key="1">
    <citation type="journal article" date="2019" name="Environ. Microbiol.">
        <title>Fungal ecological strategies reflected in gene transcription - a case study of two litter decomposers.</title>
        <authorList>
            <person name="Barbi F."/>
            <person name="Kohler A."/>
            <person name="Barry K."/>
            <person name="Baskaran P."/>
            <person name="Daum C."/>
            <person name="Fauchery L."/>
            <person name="Ihrmark K."/>
            <person name="Kuo A."/>
            <person name="LaButti K."/>
            <person name="Lipzen A."/>
            <person name="Morin E."/>
            <person name="Grigoriev I.V."/>
            <person name="Henrissat B."/>
            <person name="Lindahl B."/>
            <person name="Martin F."/>
        </authorList>
    </citation>
    <scope>NUCLEOTIDE SEQUENCE</scope>
    <source>
        <strain evidence="2">JB14</strain>
    </source>
</reference>
<dbReference type="InterPro" id="IPR036915">
    <property type="entry name" value="Cyclin-like_sf"/>
</dbReference>
<feature type="domain" description="Cyclin N-terminal" evidence="1">
    <location>
        <begin position="62"/>
        <end position="165"/>
    </location>
</feature>
<dbReference type="PANTHER" id="PTHR15615:SF10">
    <property type="entry name" value="PHO85 CYCLIN-2-RELATED"/>
    <property type="match status" value="1"/>
</dbReference>
<dbReference type="Gene3D" id="1.10.472.10">
    <property type="entry name" value="Cyclin-like"/>
    <property type="match status" value="1"/>
</dbReference>
<dbReference type="GO" id="GO:0016538">
    <property type="term" value="F:cyclin-dependent protein serine/threonine kinase regulator activity"/>
    <property type="evidence" value="ECO:0007669"/>
    <property type="project" value="TreeGrafter"/>
</dbReference>
<dbReference type="EMBL" id="ML769704">
    <property type="protein sequence ID" value="KAE9389271.1"/>
    <property type="molecule type" value="Genomic_DNA"/>
</dbReference>
<evidence type="ECO:0000259" key="1">
    <source>
        <dbReference type="Pfam" id="PF00134"/>
    </source>
</evidence>
<dbReference type="Proteomes" id="UP000799118">
    <property type="component" value="Unassembled WGS sequence"/>
</dbReference>
<keyword evidence="3" id="KW-1185">Reference proteome</keyword>
<gene>
    <name evidence="2" type="ORF">BT96DRAFT_835155</name>
</gene>
<dbReference type="OrthoDB" id="10250320at2759"/>
<dbReference type="CDD" id="cd20557">
    <property type="entry name" value="CYCLIN_ScPCL1-like"/>
    <property type="match status" value="1"/>
</dbReference>
<sequence>MVSSSFSSTSVYPASLVHPSQHSPVLLQLVGVEPSIQLTEYVVNSVADIVDYSMGRPPQGISSRRPELIDFTTFVTTVLARARVTTPVVLVSLVYIFRAKPHIQIVHEEWALERAFLGALIIASKYLNDCTLKNVHWAMCTGVFGKLDVGRIEREFLDVLNWELSVSEDDILSHHAGILALARVR</sequence>
<dbReference type="SUPFAM" id="SSF47954">
    <property type="entry name" value="Cyclin-like"/>
    <property type="match status" value="1"/>
</dbReference>
<dbReference type="GO" id="GO:0000307">
    <property type="term" value="C:cyclin-dependent protein kinase holoenzyme complex"/>
    <property type="evidence" value="ECO:0007669"/>
    <property type="project" value="TreeGrafter"/>
</dbReference>
<dbReference type="AlphaFoldDB" id="A0A6A4GU20"/>
<protein>
    <recommendedName>
        <fullName evidence="1">Cyclin N-terminal domain-containing protein</fullName>
    </recommendedName>
</protein>
<organism evidence="2 3">
    <name type="scientific">Gymnopus androsaceus JB14</name>
    <dbReference type="NCBI Taxonomy" id="1447944"/>
    <lineage>
        <taxon>Eukaryota</taxon>
        <taxon>Fungi</taxon>
        <taxon>Dikarya</taxon>
        <taxon>Basidiomycota</taxon>
        <taxon>Agaricomycotina</taxon>
        <taxon>Agaricomycetes</taxon>
        <taxon>Agaricomycetidae</taxon>
        <taxon>Agaricales</taxon>
        <taxon>Marasmiineae</taxon>
        <taxon>Omphalotaceae</taxon>
        <taxon>Gymnopus</taxon>
    </lineage>
</organism>
<name>A0A6A4GU20_9AGAR</name>
<evidence type="ECO:0000313" key="3">
    <source>
        <dbReference type="Proteomes" id="UP000799118"/>
    </source>
</evidence>
<dbReference type="Pfam" id="PF00134">
    <property type="entry name" value="Cyclin_N"/>
    <property type="match status" value="1"/>
</dbReference>